<evidence type="ECO:0000313" key="2">
    <source>
        <dbReference type="EMBL" id="GGF10031.1"/>
    </source>
</evidence>
<dbReference type="Proteomes" id="UP000650994">
    <property type="component" value="Unassembled WGS sequence"/>
</dbReference>
<accession>A0A1M7A812</accession>
<evidence type="ECO:0000313" key="4">
    <source>
        <dbReference type="Proteomes" id="UP000184120"/>
    </source>
</evidence>
<dbReference type="AlphaFoldDB" id="A0A1M7A812"/>
<reference evidence="3" key="2">
    <citation type="submission" date="2016-11" db="EMBL/GenBank/DDBJ databases">
        <authorList>
            <person name="Jaros S."/>
            <person name="Januszkiewicz K."/>
            <person name="Wedrychowicz H."/>
        </authorList>
    </citation>
    <scope>NUCLEOTIDE SEQUENCE [LARGE SCALE GENOMIC DNA]</scope>
    <source>
        <strain evidence="3">DSM 27989</strain>
    </source>
</reference>
<dbReference type="EMBL" id="BMFL01000025">
    <property type="protein sequence ID" value="GGF10031.1"/>
    <property type="molecule type" value="Genomic_DNA"/>
</dbReference>
<keyword evidence="5" id="KW-1185">Reference proteome</keyword>
<dbReference type="OrthoDB" id="211174at2"/>
<keyword evidence="1" id="KW-0812">Transmembrane</keyword>
<evidence type="ECO:0000313" key="3">
    <source>
        <dbReference type="EMBL" id="SHL38914.1"/>
    </source>
</evidence>
<dbReference type="STRING" id="1434701.SAMN05443634_108209"/>
<keyword evidence="1" id="KW-0472">Membrane</keyword>
<organism evidence="3 4">
    <name type="scientific">Chishuiella changwenlii</name>
    <dbReference type="NCBI Taxonomy" id="1434701"/>
    <lineage>
        <taxon>Bacteria</taxon>
        <taxon>Pseudomonadati</taxon>
        <taxon>Bacteroidota</taxon>
        <taxon>Flavobacteriia</taxon>
        <taxon>Flavobacteriales</taxon>
        <taxon>Weeksellaceae</taxon>
        <taxon>Chishuiella</taxon>
    </lineage>
</organism>
<reference evidence="5" key="4">
    <citation type="journal article" date="2019" name="Int. J. Syst. Evol. Microbiol.">
        <title>The Global Catalogue of Microorganisms (GCM) 10K type strain sequencing project: providing services to taxonomists for standard genome sequencing and annotation.</title>
        <authorList>
            <consortium name="The Broad Institute Genomics Platform"/>
            <consortium name="The Broad Institute Genome Sequencing Center for Infectious Disease"/>
            <person name="Wu L."/>
            <person name="Ma J."/>
        </authorList>
    </citation>
    <scope>NUCLEOTIDE SEQUENCE [LARGE SCALE GENOMIC DNA]</scope>
    <source>
        <strain evidence="5">CGMCC 1.12707</strain>
    </source>
</reference>
<dbReference type="RefSeq" id="WP_072932845.1">
    <property type="nucleotide sequence ID" value="NZ_BMFL01000025.1"/>
</dbReference>
<feature type="transmembrane region" description="Helical" evidence="1">
    <location>
        <begin position="7"/>
        <end position="27"/>
    </location>
</feature>
<keyword evidence="1" id="KW-1133">Transmembrane helix</keyword>
<evidence type="ECO:0000256" key="1">
    <source>
        <dbReference type="SAM" id="Phobius"/>
    </source>
</evidence>
<reference evidence="2" key="1">
    <citation type="journal article" date="2014" name="Int. J. Syst. Evol. Microbiol.">
        <title>Complete genome of a new Firmicutes species belonging to the dominant human colonic microbiota ('Ruminococcus bicirculans') reveals two chromosomes and a selective capacity to utilize plant glucans.</title>
        <authorList>
            <consortium name="NISC Comparative Sequencing Program"/>
            <person name="Wegmann U."/>
            <person name="Louis P."/>
            <person name="Goesmann A."/>
            <person name="Henrissat B."/>
            <person name="Duncan S.H."/>
            <person name="Flint H.J."/>
        </authorList>
    </citation>
    <scope>NUCLEOTIDE SEQUENCE</scope>
    <source>
        <strain evidence="2">CGMCC 1.12707</strain>
    </source>
</reference>
<dbReference type="NCBIfam" id="TIGR02117">
    <property type="entry name" value="chp_urease_rgn"/>
    <property type="match status" value="1"/>
</dbReference>
<reference evidence="4" key="3">
    <citation type="submission" date="2016-11" db="EMBL/GenBank/DDBJ databases">
        <authorList>
            <person name="Varghese N."/>
            <person name="Submissions S."/>
        </authorList>
    </citation>
    <scope>NUCLEOTIDE SEQUENCE [LARGE SCALE GENOMIC DNA]</scope>
    <source>
        <strain evidence="4">DSM 27989</strain>
    </source>
</reference>
<dbReference type="InterPro" id="IPR011727">
    <property type="entry name" value="CHP02117"/>
</dbReference>
<evidence type="ECO:0000313" key="5">
    <source>
        <dbReference type="Proteomes" id="UP000650994"/>
    </source>
</evidence>
<dbReference type="Pfam" id="PF09601">
    <property type="entry name" value="DUF2459"/>
    <property type="match status" value="1"/>
</dbReference>
<proteinExistence type="predicted"/>
<dbReference type="EMBL" id="FRBH01000008">
    <property type="protein sequence ID" value="SHL38914.1"/>
    <property type="molecule type" value="Genomic_DNA"/>
</dbReference>
<sequence length="232" mass="26468">MKILKKTLKYILYLIFGIVSILAVYLITERVLSRSTVEEIPQEEVKSIQVYLLSNGVHTDIVLPVKTEEIDWNTIFPFENTIGKRTDFKYVAIGWGDKGFYLDTPEWSDLKASTAINAAIGNGTTALHVTYYDTMKENELSKTAMISIAQYKKLIQFISNSLQKRADDKSILIETTAQYGRNDAFYEAKGSYSIFHTCNTWTNNALKFSGMKASKWVAFDKGILYQYTDNQK</sequence>
<dbReference type="Proteomes" id="UP000184120">
    <property type="component" value="Unassembled WGS sequence"/>
</dbReference>
<evidence type="ECO:0008006" key="6">
    <source>
        <dbReference type="Google" id="ProtNLM"/>
    </source>
</evidence>
<reference evidence="2" key="5">
    <citation type="submission" date="2024-05" db="EMBL/GenBank/DDBJ databases">
        <authorList>
            <person name="Sun Q."/>
            <person name="Zhou Y."/>
        </authorList>
    </citation>
    <scope>NUCLEOTIDE SEQUENCE</scope>
    <source>
        <strain evidence="2">CGMCC 1.12707</strain>
    </source>
</reference>
<name>A0A1M7A812_9FLAO</name>
<gene>
    <name evidence="2" type="ORF">GCM10010984_28980</name>
    <name evidence="3" type="ORF">SAMN05443634_108209</name>
</gene>
<protein>
    <recommendedName>
        <fullName evidence="6">TIGR02117 family protein</fullName>
    </recommendedName>
</protein>